<comment type="similarity">
    <text evidence="1 3">Belongs to the short-chain dehydrogenases/reductases (SDR) family.</text>
</comment>
<dbReference type="SUPFAM" id="SSF51735">
    <property type="entry name" value="NAD(P)-binding Rossmann-fold domains"/>
    <property type="match status" value="1"/>
</dbReference>
<dbReference type="Proteomes" id="UP000051330">
    <property type="component" value="Unassembled WGS sequence"/>
</dbReference>
<dbReference type="STRING" id="1423792.FD09_GL002137"/>
<dbReference type="Gene3D" id="3.40.50.720">
    <property type="entry name" value="NAD(P)-binding Rossmann-like Domain"/>
    <property type="match status" value="1"/>
</dbReference>
<proteinExistence type="inferred from homology"/>
<evidence type="ECO:0000313" key="6">
    <source>
        <dbReference type="Proteomes" id="UP000051330"/>
    </source>
</evidence>
<evidence type="ECO:0000256" key="2">
    <source>
        <dbReference type="ARBA" id="ARBA00023002"/>
    </source>
</evidence>
<dbReference type="InterPro" id="IPR057326">
    <property type="entry name" value="KR_dom"/>
</dbReference>
<dbReference type="PRINTS" id="PR00080">
    <property type="entry name" value="SDRFAMILY"/>
</dbReference>
<evidence type="ECO:0000313" key="5">
    <source>
        <dbReference type="EMBL" id="KRL13310.1"/>
    </source>
</evidence>
<feature type="domain" description="Ketoreductase" evidence="4">
    <location>
        <begin position="3"/>
        <end position="189"/>
    </location>
</feature>
<dbReference type="SMART" id="SM00822">
    <property type="entry name" value="PKS_KR"/>
    <property type="match status" value="1"/>
</dbReference>
<comment type="caution">
    <text evidence="5">The sequence shown here is derived from an EMBL/GenBank/DDBJ whole genome shotgun (WGS) entry which is preliminary data.</text>
</comment>
<dbReference type="InterPro" id="IPR020904">
    <property type="entry name" value="Sc_DH/Rdtase_CS"/>
</dbReference>
<sequence>MGKVIVITGASSGIGEATAKLLAKQGNPVVLAARREQRLQEIVKDIEAAGGQAAYQATDVTDRKQVQALADFTIRKFGKIDVWMNNAGLMPQSTFDQLKVDEWDRMVDVNIKGVLYGIAAALPVMRKQQSGQFINLSSVAGHVVHAGSGVYAGTKFAVRAISDGLRQEEAAAGSHIRVTVISPGAVATELPNTITDPATKKNVDAFYAEDAIAADRIAEAVAYAIAAPEDTSINEILIRPTKQIV</sequence>
<gene>
    <name evidence="5" type="ORF">FD09_GL002137</name>
</gene>
<name>A0A0R1MYV9_9LACO</name>
<dbReference type="PROSITE" id="PS00061">
    <property type="entry name" value="ADH_SHORT"/>
    <property type="match status" value="1"/>
</dbReference>
<evidence type="ECO:0000259" key="4">
    <source>
        <dbReference type="SMART" id="SM00822"/>
    </source>
</evidence>
<evidence type="ECO:0000256" key="3">
    <source>
        <dbReference type="RuleBase" id="RU000363"/>
    </source>
</evidence>
<reference evidence="5 6" key="1">
    <citation type="journal article" date="2015" name="Genome Announc.">
        <title>Expanding the biotechnology potential of lactobacilli through comparative genomics of 213 strains and associated genera.</title>
        <authorList>
            <person name="Sun Z."/>
            <person name="Harris H.M."/>
            <person name="McCann A."/>
            <person name="Guo C."/>
            <person name="Argimon S."/>
            <person name="Zhang W."/>
            <person name="Yang X."/>
            <person name="Jeffery I.B."/>
            <person name="Cooney J.C."/>
            <person name="Kagawa T.F."/>
            <person name="Liu W."/>
            <person name="Song Y."/>
            <person name="Salvetti E."/>
            <person name="Wrobel A."/>
            <person name="Rasinkangas P."/>
            <person name="Parkhill J."/>
            <person name="Rea M.C."/>
            <person name="O'Sullivan O."/>
            <person name="Ritari J."/>
            <person name="Douillard F.P."/>
            <person name="Paul Ross R."/>
            <person name="Yang R."/>
            <person name="Briner A.E."/>
            <person name="Felis G.E."/>
            <person name="de Vos W.M."/>
            <person name="Barrangou R."/>
            <person name="Klaenhammer T.R."/>
            <person name="Caufield P.W."/>
            <person name="Cui Y."/>
            <person name="Zhang H."/>
            <person name="O'Toole P.W."/>
        </authorList>
    </citation>
    <scope>NUCLEOTIDE SEQUENCE [LARGE SCALE GENOMIC DNA]</scope>
    <source>
        <strain evidence="5 6">DSM 12744</strain>
    </source>
</reference>
<dbReference type="PRINTS" id="PR00081">
    <property type="entry name" value="GDHRDH"/>
</dbReference>
<dbReference type="PANTHER" id="PTHR43115:SF4">
    <property type="entry name" value="DEHYDROGENASE_REDUCTASE SDR FAMILY MEMBER 11"/>
    <property type="match status" value="1"/>
</dbReference>
<keyword evidence="6" id="KW-1185">Reference proteome</keyword>
<dbReference type="PANTHER" id="PTHR43115">
    <property type="entry name" value="DEHYDROGENASE/REDUCTASE SDR FAMILY MEMBER 11"/>
    <property type="match status" value="1"/>
</dbReference>
<organism evidence="5 6">
    <name type="scientific">Schleiferilactobacillus perolens DSM 12744</name>
    <dbReference type="NCBI Taxonomy" id="1423792"/>
    <lineage>
        <taxon>Bacteria</taxon>
        <taxon>Bacillati</taxon>
        <taxon>Bacillota</taxon>
        <taxon>Bacilli</taxon>
        <taxon>Lactobacillales</taxon>
        <taxon>Lactobacillaceae</taxon>
        <taxon>Schleiferilactobacillus</taxon>
    </lineage>
</organism>
<evidence type="ECO:0000256" key="1">
    <source>
        <dbReference type="ARBA" id="ARBA00006484"/>
    </source>
</evidence>
<dbReference type="Pfam" id="PF00106">
    <property type="entry name" value="adh_short"/>
    <property type="match status" value="1"/>
</dbReference>
<accession>A0A0R1MYV9</accession>
<dbReference type="InterPro" id="IPR002347">
    <property type="entry name" value="SDR_fam"/>
</dbReference>
<protein>
    <submittedName>
        <fullName evidence="5">Oxidoreductase, short-chain dehydrogenase reductase</fullName>
    </submittedName>
</protein>
<dbReference type="AlphaFoldDB" id="A0A0R1MYV9"/>
<dbReference type="EMBL" id="AZEC01000004">
    <property type="protein sequence ID" value="KRL13310.1"/>
    <property type="molecule type" value="Genomic_DNA"/>
</dbReference>
<dbReference type="GO" id="GO:0016616">
    <property type="term" value="F:oxidoreductase activity, acting on the CH-OH group of donors, NAD or NADP as acceptor"/>
    <property type="evidence" value="ECO:0007669"/>
    <property type="project" value="UniProtKB-ARBA"/>
</dbReference>
<keyword evidence="2" id="KW-0560">Oxidoreductase</keyword>
<dbReference type="OrthoDB" id="9775296at2"/>
<dbReference type="RefSeq" id="WP_057819190.1">
    <property type="nucleotide sequence ID" value="NZ_AZEC01000004.1"/>
</dbReference>
<dbReference type="FunFam" id="3.40.50.720:FF:000047">
    <property type="entry name" value="NADP-dependent L-serine/L-allo-threonine dehydrogenase"/>
    <property type="match status" value="1"/>
</dbReference>
<dbReference type="PATRIC" id="fig|1423792.3.peg.2179"/>
<dbReference type="InterPro" id="IPR036291">
    <property type="entry name" value="NAD(P)-bd_dom_sf"/>
</dbReference>